<evidence type="ECO:0000256" key="1">
    <source>
        <dbReference type="HAMAP-Rule" id="MF_02057"/>
    </source>
</evidence>
<organism evidence="3 4">
    <name type="scientific">Microbulbifer epialgicus</name>
    <dbReference type="NCBI Taxonomy" id="393907"/>
    <lineage>
        <taxon>Bacteria</taxon>
        <taxon>Pseudomonadati</taxon>
        <taxon>Pseudomonadota</taxon>
        <taxon>Gammaproteobacteria</taxon>
        <taxon>Cellvibrionales</taxon>
        <taxon>Microbulbiferaceae</taxon>
        <taxon>Microbulbifer</taxon>
    </lineage>
</organism>
<keyword evidence="1" id="KW-0808">Transferase</keyword>
<protein>
    <recommendedName>
        <fullName evidence="1">tRNA 5-carboxymethoxyuridine methyltransferase</fullName>
        <ecNumber evidence="1">2.1.1.-</ecNumber>
    </recommendedName>
    <alternativeName>
        <fullName evidence="1">cmo5U methyltransferase</fullName>
    </alternativeName>
</protein>
<dbReference type="EC" id="2.1.1.-" evidence="1"/>
<dbReference type="Proteomes" id="UP001569428">
    <property type="component" value="Unassembled WGS sequence"/>
</dbReference>
<dbReference type="Pfam" id="PF08242">
    <property type="entry name" value="Methyltransf_12"/>
    <property type="match status" value="1"/>
</dbReference>
<keyword evidence="1" id="KW-0949">S-adenosyl-L-methionine</keyword>
<feature type="binding site" evidence="1">
    <location>
        <begin position="56"/>
        <end position="57"/>
    </location>
    <ligand>
        <name>S-adenosyl-L-methionine</name>
        <dbReference type="ChEBI" id="CHEBI:59789"/>
    </ligand>
</feature>
<dbReference type="HAMAP" id="MF_02057">
    <property type="entry name" value="tRNA_methyltr_CmoM"/>
    <property type="match status" value="1"/>
</dbReference>
<dbReference type="GO" id="GO:0032259">
    <property type="term" value="P:methylation"/>
    <property type="evidence" value="ECO:0007669"/>
    <property type="project" value="UniProtKB-KW"/>
</dbReference>
<keyword evidence="4" id="KW-1185">Reference proteome</keyword>
<dbReference type="CDD" id="cd02440">
    <property type="entry name" value="AdoMet_MTases"/>
    <property type="match status" value="1"/>
</dbReference>
<feature type="binding site" evidence="1">
    <location>
        <position position="31"/>
    </location>
    <ligand>
        <name>S-adenosyl-L-methionine</name>
        <dbReference type="ChEBI" id="CHEBI:59789"/>
    </ligand>
</feature>
<dbReference type="EMBL" id="JBGMEK010000081">
    <property type="protein sequence ID" value="MFA0813269.1"/>
    <property type="molecule type" value="Genomic_DNA"/>
</dbReference>
<dbReference type="InterPro" id="IPR033664">
    <property type="entry name" value="Cmo5U_methylTrfase"/>
</dbReference>
<proteinExistence type="inferred from homology"/>
<dbReference type="InterPro" id="IPR029063">
    <property type="entry name" value="SAM-dependent_MTases_sf"/>
</dbReference>
<keyword evidence="1 3" id="KW-0489">Methyltransferase</keyword>
<comment type="caution">
    <text evidence="1">Lacks conserved residue(s) required for the propagation of feature annotation.</text>
</comment>
<gene>
    <name evidence="1" type="primary">cmoM</name>
    <name evidence="3" type="ORF">ACCI49_20415</name>
</gene>
<keyword evidence="1" id="KW-0819">tRNA processing</keyword>
<dbReference type="SUPFAM" id="SSF53335">
    <property type="entry name" value="S-adenosyl-L-methionine-dependent methyltransferases"/>
    <property type="match status" value="1"/>
</dbReference>
<dbReference type="RefSeq" id="WP_371841063.1">
    <property type="nucleotide sequence ID" value="NZ_JBGMEK010000081.1"/>
</dbReference>
<feature type="domain" description="Methyltransferase type 12" evidence="2">
    <location>
        <begin position="53"/>
        <end position="150"/>
    </location>
</feature>
<dbReference type="Gene3D" id="3.40.50.150">
    <property type="entry name" value="Vaccinia Virus protein VP39"/>
    <property type="match status" value="1"/>
</dbReference>
<dbReference type="InterPro" id="IPR013217">
    <property type="entry name" value="Methyltransf_12"/>
</dbReference>
<evidence type="ECO:0000259" key="2">
    <source>
        <dbReference type="Pfam" id="PF08242"/>
    </source>
</evidence>
<name>A0ABV4P4K5_9GAMM</name>
<dbReference type="GO" id="GO:0008168">
    <property type="term" value="F:methyltransferase activity"/>
    <property type="evidence" value="ECO:0007669"/>
    <property type="project" value="UniProtKB-KW"/>
</dbReference>
<comment type="catalytic activity">
    <reaction evidence="1">
        <text>5-carboxymethoxyuridine(34) in tRNA + S-adenosyl-L-methionine = 5-methoxycarbonylmethoxyuridine(34) in tRNA + S-adenosyl-L-homocysteine</text>
        <dbReference type="Rhea" id="RHEA:54080"/>
        <dbReference type="Rhea" id="RHEA-COMP:13383"/>
        <dbReference type="Rhea" id="RHEA-COMP:13781"/>
        <dbReference type="ChEBI" id="CHEBI:57856"/>
        <dbReference type="ChEBI" id="CHEBI:59789"/>
        <dbReference type="ChEBI" id="CHEBI:136879"/>
        <dbReference type="ChEBI" id="CHEBI:138053"/>
    </reaction>
</comment>
<comment type="function">
    <text evidence="1">Catalyzes the methylation of 5-carboxymethoxyuridine (cmo5U) to form 5-methoxycarbonylmethoxyuridine (mcmo5U) at position 34 in tRNAs.</text>
</comment>
<evidence type="ECO:0000313" key="4">
    <source>
        <dbReference type="Proteomes" id="UP001569428"/>
    </source>
</evidence>
<reference evidence="3 4" key="1">
    <citation type="submission" date="2024-08" db="EMBL/GenBank/DDBJ databases">
        <authorList>
            <person name="Ishaq N."/>
        </authorList>
    </citation>
    <scope>NUCLEOTIDE SEQUENCE [LARGE SCALE GENOMIC DNA]</scope>
    <source>
        <strain evidence="3 4">DSM 18651</strain>
    </source>
</reference>
<sequence>MSASRYSDRNFDDLAHRFRNRIYGGLKGDIRLAVLTRDLAPLLGTEQRTLKVVDAGGGQGHFAMDLAQAGHKVYLADISAQMLEHAAAEVEERRLQKQVTLLHKPLQALPEQAELREADLVICHAVLEWLEEPRQALQQLRRLLKPGGHLSLTFYNRRALEFRLLQRGSFRQLERNIGEDYWGGHPGSLTPQNPLLPEWVEGWLEETAFEVVCHSGIRCFHDFMTPSIREKLPAAAIVQKELEYSQLDPYRQLARYIHLLCKVP</sequence>
<comment type="similarity">
    <text evidence="1">Belongs to the class I-like SAM-binding methyltransferase superfamily. CmoM family.</text>
</comment>
<evidence type="ECO:0000313" key="3">
    <source>
        <dbReference type="EMBL" id="MFA0813269.1"/>
    </source>
</evidence>
<feature type="binding site" evidence="1">
    <location>
        <position position="124"/>
    </location>
    <ligand>
        <name>S-adenosyl-L-methionine</name>
        <dbReference type="ChEBI" id="CHEBI:59789"/>
    </ligand>
</feature>
<feature type="binding site" evidence="1">
    <location>
        <position position="77"/>
    </location>
    <ligand>
        <name>S-adenosyl-L-methionine</name>
        <dbReference type="ChEBI" id="CHEBI:59789"/>
    </ligand>
</feature>
<dbReference type="PANTHER" id="PTHR43861">
    <property type="entry name" value="TRANS-ACONITATE 2-METHYLTRANSFERASE-RELATED"/>
    <property type="match status" value="1"/>
</dbReference>
<accession>A0ABV4P4K5</accession>
<comment type="caution">
    <text evidence="3">The sequence shown here is derived from an EMBL/GenBank/DDBJ whole genome shotgun (WGS) entry which is preliminary data.</text>
</comment>